<dbReference type="GO" id="GO:0005886">
    <property type="term" value="C:plasma membrane"/>
    <property type="evidence" value="ECO:0007669"/>
    <property type="project" value="InterPro"/>
</dbReference>
<evidence type="ECO:0000256" key="1">
    <source>
        <dbReference type="ARBA" id="ARBA00022475"/>
    </source>
</evidence>
<keyword evidence="1" id="KW-1003">Cell membrane</keyword>
<keyword evidence="4 6" id="KW-0472">Membrane</keyword>
<evidence type="ECO:0000313" key="9">
    <source>
        <dbReference type="Proteomes" id="UP000199058"/>
    </source>
</evidence>
<evidence type="ECO:0000259" key="7">
    <source>
        <dbReference type="Pfam" id="PF06305"/>
    </source>
</evidence>
<protein>
    <recommendedName>
        <fullName evidence="7">Lipopolysaccharide assembly protein A domain-containing protein</fullName>
    </recommendedName>
</protein>
<name>A0A1I1FU02_9GAMM</name>
<evidence type="ECO:0000256" key="6">
    <source>
        <dbReference type="SAM" id="Phobius"/>
    </source>
</evidence>
<gene>
    <name evidence="8" type="ORF">SAMN05660443_1195</name>
</gene>
<dbReference type="Proteomes" id="UP000199058">
    <property type="component" value="Unassembled WGS sequence"/>
</dbReference>
<keyword evidence="5" id="KW-0175">Coiled coil</keyword>
<proteinExistence type="predicted"/>
<dbReference type="RefSeq" id="WP_091960617.1">
    <property type="nucleotide sequence ID" value="NZ_FOLH01000002.1"/>
</dbReference>
<evidence type="ECO:0000313" key="8">
    <source>
        <dbReference type="EMBL" id="SFC02522.1"/>
    </source>
</evidence>
<feature type="transmembrane region" description="Helical" evidence="6">
    <location>
        <begin position="45"/>
        <end position="68"/>
    </location>
</feature>
<feature type="transmembrane region" description="Helical" evidence="6">
    <location>
        <begin position="7"/>
        <end position="25"/>
    </location>
</feature>
<evidence type="ECO:0000256" key="4">
    <source>
        <dbReference type="ARBA" id="ARBA00023136"/>
    </source>
</evidence>
<keyword evidence="3 6" id="KW-1133">Transmembrane helix</keyword>
<accession>A0A1I1FU02</accession>
<feature type="domain" description="Lipopolysaccharide assembly protein A" evidence="7">
    <location>
        <begin position="27"/>
        <end position="89"/>
    </location>
</feature>
<keyword evidence="2 6" id="KW-0812">Transmembrane</keyword>
<organism evidence="8 9">
    <name type="scientific">Marinospirillum celere</name>
    <dbReference type="NCBI Taxonomy" id="1122252"/>
    <lineage>
        <taxon>Bacteria</taxon>
        <taxon>Pseudomonadati</taxon>
        <taxon>Pseudomonadota</taxon>
        <taxon>Gammaproteobacteria</taxon>
        <taxon>Oceanospirillales</taxon>
        <taxon>Oceanospirillaceae</taxon>
        <taxon>Marinospirillum</taxon>
    </lineage>
</organism>
<evidence type="ECO:0000256" key="3">
    <source>
        <dbReference type="ARBA" id="ARBA00022989"/>
    </source>
</evidence>
<dbReference type="AlphaFoldDB" id="A0A1I1FU02"/>
<sequence length="101" mass="11692">MRLIKSIFTFILVLTLLLLGIWFTLRNQAQVPLDLIFVQLPENSLALWLILSLICGALFGLLLLLPWLTSCKARNLQLERQLKQQQKELHQLRTLSLKSPE</sequence>
<evidence type="ECO:0000256" key="5">
    <source>
        <dbReference type="SAM" id="Coils"/>
    </source>
</evidence>
<reference evidence="8 9" key="1">
    <citation type="submission" date="2016-10" db="EMBL/GenBank/DDBJ databases">
        <authorList>
            <person name="de Groot N.N."/>
        </authorList>
    </citation>
    <scope>NUCLEOTIDE SEQUENCE [LARGE SCALE GENOMIC DNA]</scope>
    <source>
        <strain evidence="8 9">DSM 18438</strain>
    </source>
</reference>
<evidence type="ECO:0000256" key="2">
    <source>
        <dbReference type="ARBA" id="ARBA00022692"/>
    </source>
</evidence>
<dbReference type="InterPro" id="IPR010445">
    <property type="entry name" value="LapA_dom"/>
</dbReference>
<dbReference type="EMBL" id="FOLH01000002">
    <property type="protein sequence ID" value="SFC02522.1"/>
    <property type="molecule type" value="Genomic_DNA"/>
</dbReference>
<keyword evidence="9" id="KW-1185">Reference proteome</keyword>
<feature type="coiled-coil region" evidence="5">
    <location>
        <begin position="68"/>
        <end position="95"/>
    </location>
</feature>
<dbReference type="Pfam" id="PF06305">
    <property type="entry name" value="LapA_dom"/>
    <property type="match status" value="1"/>
</dbReference>
<dbReference type="STRING" id="1122252.SAMN05660443_1195"/>